<dbReference type="InterPro" id="IPR036388">
    <property type="entry name" value="WH-like_DNA-bd_sf"/>
</dbReference>
<protein>
    <submittedName>
        <fullName evidence="2">ROK family transcriptional regulator</fullName>
    </submittedName>
</protein>
<dbReference type="Gene3D" id="1.10.10.10">
    <property type="entry name" value="Winged helix-like DNA-binding domain superfamily/Winged helix DNA-binding domain"/>
    <property type="match status" value="1"/>
</dbReference>
<proteinExistence type="inferred from homology"/>
<name>A0ABN2JLV7_9MICO</name>
<comment type="similarity">
    <text evidence="1">Belongs to the ROK (NagC/XylR) family.</text>
</comment>
<dbReference type="RefSeq" id="WP_344249174.1">
    <property type="nucleotide sequence ID" value="NZ_BAAAPM010000005.1"/>
</dbReference>
<reference evidence="2 3" key="1">
    <citation type="journal article" date="2019" name="Int. J. Syst. Evol. Microbiol.">
        <title>The Global Catalogue of Microorganisms (GCM) 10K type strain sequencing project: providing services to taxonomists for standard genome sequencing and annotation.</title>
        <authorList>
            <consortium name="The Broad Institute Genomics Platform"/>
            <consortium name="The Broad Institute Genome Sequencing Center for Infectious Disease"/>
            <person name="Wu L."/>
            <person name="Ma J."/>
        </authorList>
    </citation>
    <scope>NUCLEOTIDE SEQUENCE [LARGE SCALE GENOMIC DNA]</scope>
    <source>
        <strain evidence="2 3">JCM 15589</strain>
    </source>
</reference>
<dbReference type="InterPro" id="IPR000600">
    <property type="entry name" value="ROK"/>
</dbReference>
<comment type="caution">
    <text evidence="2">The sequence shown here is derived from an EMBL/GenBank/DDBJ whole genome shotgun (WGS) entry which is preliminary data.</text>
</comment>
<dbReference type="InterPro" id="IPR043129">
    <property type="entry name" value="ATPase_NBD"/>
</dbReference>
<dbReference type="Gene3D" id="3.30.420.40">
    <property type="match status" value="2"/>
</dbReference>
<dbReference type="PANTHER" id="PTHR18964:SF149">
    <property type="entry name" value="BIFUNCTIONAL UDP-N-ACETYLGLUCOSAMINE 2-EPIMERASE_N-ACETYLMANNOSAMINE KINASE"/>
    <property type="match status" value="1"/>
</dbReference>
<dbReference type="Proteomes" id="UP001501138">
    <property type="component" value="Unassembled WGS sequence"/>
</dbReference>
<evidence type="ECO:0000256" key="1">
    <source>
        <dbReference type="ARBA" id="ARBA00006479"/>
    </source>
</evidence>
<dbReference type="SUPFAM" id="SSF46785">
    <property type="entry name" value="Winged helix' DNA-binding domain"/>
    <property type="match status" value="1"/>
</dbReference>
<dbReference type="PANTHER" id="PTHR18964">
    <property type="entry name" value="ROK (REPRESSOR, ORF, KINASE) FAMILY"/>
    <property type="match status" value="1"/>
</dbReference>
<organism evidence="2 3">
    <name type="scientific">Isoptericola hypogeus</name>
    <dbReference type="NCBI Taxonomy" id="300179"/>
    <lineage>
        <taxon>Bacteria</taxon>
        <taxon>Bacillati</taxon>
        <taxon>Actinomycetota</taxon>
        <taxon>Actinomycetes</taxon>
        <taxon>Micrococcales</taxon>
        <taxon>Promicromonosporaceae</taxon>
        <taxon>Isoptericola</taxon>
    </lineage>
</organism>
<dbReference type="Pfam" id="PF00480">
    <property type="entry name" value="ROK"/>
    <property type="match status" value="1"/>
</dbReference>
<accession>A0ABN2JLV7</accession>
<evidence type="ECO:0000313" key="3">
    <source>
        <dbReference type="Proteomes" id="UP001501138"/>
    </source>
</evidence>
<gene>
    <name evidence="2" type="ORF">GCM10009809_29140</name>
</gene>
<sequence length="412" mass="42348">MRRGTNLPRVGGFNQRVVLDRIRRATDGVSRVELAADTGLSLQTISNIVARLLARRLVVEGERKVEGRGKPRTMLHLDPQGAHALGVHVDPVVVTAVLTDLDGGVVGRRIFPTPSGPDALVAAVAESARELVDEADIAPGGVLGLGVAAPGPIDMPSGRVINPPLLDGWADVPLRDELAGATGLAVLLEKDVSAAMVAELWRGNRMHEGTSLFFYLGFGVAAAVAHDGELAAGTSRNAGEIGHLIVDSDGPRCGCGNRGCIGVCASPATLVAEAVERGILDVATPRATPRELDAALTAVCRAAAAGDESAGEVLRTSARRVAHGITLVADLVDADVVVFGGPSWARLAPVYLPAVRAELAAHATLREMHAVEVLGSAVGDDVGAVGAASLVLDDAFAPRPSELIGRSGAVLP</sequence>
<evidence type="ECO:0000313" key="2">
    <source>
        <dbReference type="EMBL" id="GAA1731886.1"/>
    </source>
</evidence>
<keyword evidence="3" id="KW-1185">Reference proteome</keyword>
<dbReference type="InterPro" id="IPR036390">
    <property type="entry name" value="WH_DNA-bd_sf"/>
</dbReference>
<dbReference type="EMBL" id="BAAAPM010000005">
    <property type="protein sequence ID" value="GAA1731886.1"/>
    <property type="molecule type" value="Genomic_DNA"/>
</dbReference>
<dbReference type="SUPFAM" id="SSF53067">
    <property type="entry name" value="Actin-like ATPase domain"/>
    <property type="match status" value="1"/>
</dbReference>